<reference evidence="3" key="1">
    <citation type="submission" date="2023-10" db="EMBL/GenBank/DDBJ databases">
        <title>Chromosome-level genome of the transformable northern wattle, Acacia crassicarpa.</title>
        <authorList>
            <person name="Massaro I."/>
            <person name="Sinha N.R."/>
            <person name="Poethig S."/>
            <person name="Leichty A.R."/>
        </authorList>
    </citation>
    <scope>NUCLEOTIDE SEQUENCE</scope>
    <source>
        <strain evidence="3">Acra3RX</strain>
        <tissue evidence="3">Leaf</tissue>
    </source>
</reference>
<keyword evidence="2" id="KW-0732">Signal</keyword>
<evidence type="ECO:0000313" key="3">
    <source>
        <dbReference type="EMBL" id="KAK4285590.1"/>
    </source>
</evidence>
<dbReference type="InterPro" id="IPR009291">
    <property type="entry name" value="Vps62"/>
</dbReference>
<evidence type="ECO:0000256" key="1">
    <source>
        <dbReference type="SAM" id="MobiDB-lite"/>
    </source>
</evidence>
<dbReference type="PANTHER" id="PTHR48152:SF3">
    <property type="entry name" value="DUF946 FAMILY PROTEIN (DUF946)"/>
    <property type="match status" value="1"/>
</dbReference>
<dbReference type="EMBL" id="JAWXYG010000001">
    <property type="protein sequence ID" value="KAK4285590.1"/>
    <property type="molecule type" value="Genomic_DNA"/>
</dbReference>
<evidence type="ECO:0000313" key="4">
    <source>
        <dbReference type="Proteomes" id="UP001293593"/>
    </source>
</evidence>
<sequence>MIRLVQFVFVALLFASLQMALLEAAPVERFSLRGLFKKKRPPPPAIQTTFKLPAAPPVWPPGKGFATGIIDLGGLQVSQVSTFNKIWTTLEGGPDNAGATFFEPTGIPQGFSMLGFYSQPNNKPLFGWVLVAKDNSPPSNASLKAPVDYKLIWSSNSLQIKQNGPGYVWLPVAPDGYKAVGHLVTTSPEKPSLDRIRCVRSDLTDQPETYSWIWGPGKNYDANGLNVYDARPSNRGTQAQGVRAGTFIVQNGGTTTPLSIACLKNTNANPISMPNLHQIEALVQAYSPVMYLHPDEQYLPSSVDWYFTNGALLYKKGEESKPVPVQPNGTNLPQDPNNDGAYWLDLPADQTNKERVKKGNLESFHAYVHVKPMLGGTFTDLALWIFYPFNGPARAKVEFLNVPLGKIGEHVGDWEHVTLRISNFNGQLYQIYFSEHSGGTWVDASQLEYQNGNKPVAYSSLHGHAMYAKSGLVLQGSSAIGIRNDTDKSNMVADLGSRFEVVSAEYLGPGVVAEPPWLNYFRQWGPKVTYNTEEEIKKAEKLLPGKLKAAFEKIVRGLPNEVFGEEGPTGPKVKRSWNGDEA</sequence>
<organism evidence="3 4">
    <name type="scientific">Acacia crassicarpa</name>
    <name type="common">northern wattle</name>
    <dbReference type="NCBI Taxonomy" id="499986"/>
    <lineage>
        <taxon>Eukaryota</taxon>
        <taxon>Viridiplantae</taxon>
        <taxon>Streptophyta</taxon>
        <taxon>Embryophyta</taxon>
        <taxon>Tracheophyta</taxon>
        <taxon>Spermatophyta</taxon>
        <taxon>Magnoliopsida</taxon>
        <taxon>eudicotyledons</taxon>
        <taxon>Gunneridae</taxon>
        <taxon>Pentapetalae</taxon>
        <taxon>rosids</taxon>
        <taxon>fabids</taxon>
        <taxon>Fabales</taxon>
        <taxon>Fabaceae</taxon>
        <taxon>Caesalpinioideae</taxon>
        <taxon>mimosoid clade</taxon>
        <taxon>Acacieae</taxon>
        <taxon>Acacia</taxon>
    </lineage>
</organism>
<comment type="caution">
    <text evidence="3">The sequence shown here is derived from an EMBL/GenBank/DDBJ whole genome shotgun (WGS) entry which is preliminary data.</text>
</comment>
<evidence type="ECO:0000256" key="2">
    <source>
        <dbReference type="SAM" id="SignalP"/>
    </source>
</evidence>
<accession>A0AAE1TJE4</accession>
<proteinExistence type="predicted"/>
<dbReference type="PANTHER" id="PTHR48152">
    <property type="entry name" value="F1C9.34 PROTEIN"/>
    <property type="match status" value="1"/>
</dbReference>
<evidence type="ECO:0008006" key="5">
    <source>
        <dbReference type="Google" id="ProtNLM"/>
    </source>
</evidence>
<feature type="chain" id="PRO_5042111873" description="Vacuolar protein sorting-associated protein 62" evidence="2">
    <location>
        <begin position="25"/>
        <end position="582"/>
    </location>
</feature>
<protein>
    <recommendedName>
        <fullName evidence="5">Vacuolar protein sorting-associated protein 62</fullName>
    </recommendedName>
</protein>
<feature type="signal peptide" evidence="2">
    <location>
        <begin position="1"/>
        <end position="24"/>
    </location>
</feature>
<dbReference type="Proteomes" id="UP001293593">
    <property type="component" value="Unassembled WGS sequence"/>
</dbReference>
<keyword evidence="4" id="KW-1185">Reference proteome</keyword>
<feature type="region of interest" description="Disordered" evidence="1">
    <location>
        <begin position="562"/>
        <end position="582"/>
    </location>
</feature>
<name>A0AAE1TJE4_9FABA</name>
<gene>
    <name evidence="3" type="ORF">QN277_002270</name>
</gene>
<dbReference type="AlphaFoldDB" id="A0AAE1TJE4"/>
<dbReference type="Pfam" id="PF06101">
    <property type="entry name" value="Vps62"/>
    <property type="match status" value="1"/>
</dbReference>